<feature type="region of interest" description="Disordered" evidence="1">
    <location>
        <begin position="30"/>
        <end position="141"/>
    </location>
</feature>
<dbReference type="AlphaFoldDB" id="A0A9N7TUE7"/>
<proteinExistence type="predicted"/>
<feature type="compositionally biased region" description="Polar residues" evidence="1">
    <location>
        <begin position="105"/>
        <end position="141"/>
    </location>
</feature>
<evidence type="ECO:0000313" key="2">
    <source>
        <dbReference type="EMBL" id="CAB1419331.1"/>
    </source>
</evidence>
<name>A0A9N7TUE7_PLEPL</name>
<keyword evidence="3" id="KW-1185">Reference proteome</keyword>
<reference evidence="2" key="1">
    <citation type="submission" date="2020-03" db="EMBL/GenBank/DDBJ databases">
        <authorList>
            <person name="Weist P."/>
        </authorList>
    </citation>
    <scope>NUCLEOTIDE SEQUENCE</scope>
</reference>
<organism evidence="2 3">
    <name type="scientific">Pleuronectes platessa</name>
    <name type="common">European plaice</name>
    <dbReference type="NCBI Taxonomy" id="8262"/>
    <lineage>
        <taxon>Eukaryota</taxon>
        <taxon>Metazoa</taxon>
        <taxon>Chordata</taxon>
        <taxon>Craniata</taxon>
        <taxon>Vertebrata</taxon>
        <taxon>Euteleostomi</taxon>
        <taxon>Actinopterygii</taxon>
        <taxon>Neopterygii</taxon>
        <taxon>Teleostei</taxon>
        <taxon>Neoteleostei</taxon>
        <taxon>Acanthomorphata</taxon>
        <taxon>Carangaria</taxon>
        <taxon>Pleuronectiformes</taxon>
        <taxon>Pleuronectoidei</taxon>
        <taxon>Pleuronectidae</taxon>
        <taxon>Pleuronectes</taxon>
    </lineage>
</organism>
<dbReference type="EMBL" id="CADEAL010000381">
    <property type="protein sequence ID" value="CAB1419331.1"/>
    <property type="molecule type" value="Genomic_DNA"/>
</dbReference>
<gene>
    <name evidence="2" type="ORF">PLEPLA_LOCUS7162</name>
</gene>
<evidence type="ECO:0000256" key="1">
    <source>
        <dbReference type="SAM" id="MobiDB-lite"/>
    </source>
</evidence>
<accession>A0A9N7TUE7</accession>
<protein>
    <submittedName>
        <fullName evidence="2">Uncharacterized protein</fullName>
    </submittedName>
</protein>
<sequence>MMHSWLKKNYLTWSLLVKSRSLKKYYSAKWDHLKGDPPPSPAEPGDPAGSGLKYSLRIDPPPAPAKAGDPACSGPKYPSAETHLLHQPIPETLPALDQSAPPQRPTSSTSRARGPTLKTNLQHQPSLGTHSQAPTLSAQNA</sequence>
<evidence type="ECO:0000313" key="3">
    <source>
        <dbReference type="Proteomes" id="UP001153269"/>
    </source>
</evidence>
<comment type="caution">
    <text evidence="2">The sequence shown here is derived from an EMBL/GenBank/DDBJ whole genome shotgun (WGS) entry which is preliminary data.</text>
</comment>
<dbReference type="Proteomes" id="UP001153269">
    <property type="component" value="Unassembled WGS sequence"/>
</dbReference>